<dbReference type="Pfam" id="PF10440">
    <property type="entry name" value="WIYLD"/>
    <property type="match status" value="1"/>
</dbReference>
<feature type="domain" description="WIYLD" evidence="2">
    <location>
        <begin position="1"/>
        <end position="55"/>
    </location>
</feature>
<dbReference type="Proteomes" id="UP001187192">
    <property type="component" value="Unassembled WGS sequence"/>
</dbReference>
<accession>A0AA87ZWN2</accession>
<reference evidence="3" key="1">
    <citation type="submission" date="2023-07" db="EMBL/GenBank/DDBJ databases">
        <title>draft genome sequence of fig (Ficus carica).</title>
        <authorList>
            <person name="Takahashi T."/>
            <person name="Nishimura K."/>
        </authorList>
    </citation>
    <scope>NUCLEOTIDE SEQUENCE</scope>
</reference>
<feature type="region of interest" description="Disordered" evidence="1">
    <location>
        <begin position="57"/>
        <end position="81"/>
    </location>
</feature>
<organism evidence="3 4">
    <name type="scientific">Ficus carica</name>
    <name type="common">Common fig</name>
    <dbReference type="NCBI Taxonomy" id="3494"/>
    <lineage>
        <taxon>Eukaryota</taxon>
        <taxon>Viridiplantae</taxon>
        <taxon>Streptophyta</taxon>
        <taxon>Embryophyta</taxon>
        <taxon>Tracheophyta</taxon>
        <taxon>Spermatophyta</taxon>
        <taxon>Magnoliopsida</taxon>
        <taxon>eudicotyledons</taxon>
        <taxon>Gunneridae</taxon>
        <taxon>Pentapetalae</taxon>
        <taxon>rosids</taxon>
        <taxon>fabids</taxon>
        <taxon>Rosales</taxon>
        <taxon>Moraceae</taxon>
        <taxon>Ficeae</taxon>
        <taxon>Ficus</taxon>
    </lineage>
</organism>
<evidence type="ECO:0000313" key="3">
    <source>
        <dbReference type="EMBL" id="GMN41329.1"/>
    </source>
</evidence>
<name>A0AA87ZWN2_FICCA</name>
<dbReference type="Gene3D" id="1.10.8.850">
    <property type="entry name" value="Histone-lysine N methyltransferase , C-terminal domain-like"/>
    <property type="match status" value="1"/>
</dbReference>
<evidence type="ECO:0000313" key="4">
    <source>
        <dbReference type="Proteomes" id="UP001187192"/>
    </source>
</evidence>
<comment type="caution">
    <text evidence="3">The sequence shown here is derived from an EMBL/GenBank/DDBJ whole genome shotgun (WGS) entry which is preliminary data.</text>
</comment>
<dbReference type="PANTHER" id="PTHR34271:SF1">
    <property type="entry name" value="NUCLEOLAR HISTONE METHYLTRANSFERASE-RELATED PROTEIN"/>
    <property type="match status" value="1"/>
</dbReference>
<keyword evidence="4" id="KW-1185">Reference proteome</keyword>
<evidence type="ECO:0000259" key="2">
    <source>
        <dbReference type="Pfam" id="PF10440"/>
    </source>
</evidence>
<protein>
    <recommendedName>
        <fullName evidence="2">WIYLD domain-containing protein</fullName>
    </recommendedName>
</protein>
<dbReference type="EMBL" id="BTGU01000012">
    <property type="protein sequence ID" value="GMN41329.1"/>
    <property type="molecule type" value="Genomic_DNA"/>
</dbReference>
<proteinExistence type="predicted"/>
<evidence type="ECO:0000256" key="1">
    <source>
        <dbReference type="SAM" id="MobiDB-lite"/>
    </source>
</evidence>
<dbReference type="PANTHER" id="PTHR34271">
    <property type="entry name" value="NUCLEOLAR HISTONE METHYLTRANSFERASE-RELATED PROTEIN"/>
    <property type="match status" value="1"/>
</dbReference>
<feature type="compositionally biased region" description="Basic and acidic residues" evidence="1">
    <location>
        <begin position="62"/>
        <end position="75"/>
    </location>
</feature>
<dbReference type="InterPro" id="IPR043017">
    <property type="entry name" value="WIYLD_dom_sf"/>
</dbReference>
<dbReference type="InterPro" id="IPR018848">
    <property type="entry name" value="WIYLD_domain"/>
</dbReference>
<gene>
    <name evidence="3" type="ORF">TIFTF001_010553</name>
</gene>
<sequence>MDAALDAMSLLGFPNKCVRQTVKELLKVYGGDDGWVFIEEAAYKLLVDTILDNQNNASPERVTYHDDARSIRDTETSSAGPSCGVIKPICSEIEAVNTELFTVADMTLDCVLHRTEALDVQLQCNEAGGKDDKDIQVDLDSGKKAVDNIAKSQTDKHLSVKDSETDRDPANIIIHPPKPAGFFAPRKRKPYHGWICDDVEEDLMCLTPEPLPETLKKFPRLNKKAHSEVGYKA</sequence>
<dbReference type="AlphaFoldDB" id="A0AA87ZWN2"/>